<dbReference type="CDD" id="cd06533">
    <property type="entry name" value="Glyco_transf_WecG_TagA"/>
    <property type="match status" value="1"/>
</dbReference>
<dbReference type="FunCoup" id="A0A402CYQ9">
    <property type="interactions" value="53"/>
</dbReference>
<dbReference type="Pfam" id="PF03808">
    <property type="entry name" value="Glyco_tran_WecG"/>
    <property type="match status" value="1"/>
</dbReference>
<dbReference type="KEGG" id="ccot:CCAX7_32970"/>
<dbReference type="PANTHER" id="PTHR34136">
    <property type="match status" value="1"/>
</dbReference>
<gene>
    <name evidence="3" type="ORF">CCAX7_32970</name>
</gene>
<keyword evidence="1" id="KW-0328">Glycosyltransferase</keyword>
<dbReference type="OrthoDB" id="9771846at2"/>
<keyword evidence="2" id="KW-0808">Transferase</keyword>
<dbReference type="EMBL" id="AP025739">
    <property type="protein sequence ID" value="BDI31246.1"/>
    <property type="molecule type" value="Genomic_DNA"/>
</dbReference>
<dbReference type="NCBIfam" id="TIGR00696">
    <property type="entry name" value="wecG_tagA_cpsF"/>
    <property type="match status" value="1"/>
</dbReference>
<dbReference type="RefSeq" id="WP_119322456.1">
    <property type="nucleotide sequence ID" value="NZ_AP025739.1"/>
</dbReference>
<dbReference type="PANTHER" id="PTHR34136:SF1">
    <property type="entry name" value="UDP-N-ACETYL-D-MANNOSAMINURONIC ACID TRANSFERASE"/>
    <property type="match status" value="1"/>
</dbReference>
<name>A0A402CYQ9_9BACT</name>
<sequence length="245" mass="26911">MDSVHILGLRVDRSDMPGALASIEQWIGQGDGPRHVVTADASMVVLAHGDPELARIVENADLVTPDGAGILWASKLLRSQITSKVSGVDLVSEMCRLSAQHGYRLYFLGAAPEVAAEAARNLEARYPGAKIVGARDGYFKPEEENDVIQAIREASPDVLFVAFGIPKQEKWITRLKEELGVPVSLGIGGSFDVYSGRVKRAPVWMQQHGLEWLYRLYSNPKKIAKVMTLPQFAIMTLRQRFLGAS</sequence>
<accession>A0A402CYQ9</accession>
<evidence type="ECO:0000256" key="2">
    <source>
        <dbReference type="ARBA" id="ARBA00022679"/>
    </source>
</evidence>
<dbReference type="Proteomes" id="UP000287394">
    <property type="component" value="Chromosome"/>
</dbReference>
<proteinExistence type="predicted"/>
<evidence type="ECO:0000313" key="3">
    <source>
        <dbReference type="EMBL" id="BDI31246.1"/>
    </source>
</evidence>
<dbReference type="InterPro" id="IPR004629">
    <property type="entry name" value="WecG_TagA_CpsF"/>
</dbReference>
<evidence type="ECO:0000256" key="1">
    <source>
        <dbReference type="ARBA" id="ARBA00022676"/>
    </source>
</evidence>
<dbReference type="AlphaFoldDB" id="A0A402CYQ9"/>
<reference evidence="3 4" key="1">
    <citation type="journal article" date="2019" name="Int. J. Syst. Evol. Microbiol.">
        <title>Capsulimonas corticalis gen. nov., sp. nov., an aerobic capsulated bacterium, of a novel bacterial order, Capsulimonadales ord. nov., of the class Armatimonadia of the phylum Armatimonadetes.</title>
        <authorList>
            <person name="Li J."/>
            <person name="Kudo C."/>
            <person name="Tonouchi A."/>
        </authorList>
    </citation>
    <scope>NUCLEOTIDE SEQUENCE [LARGE SCALE GENOMIC DNA]</scope>
    <source>
        <strain evidence="3 4">AX-7</strain>
    </source>
</reference>
<protein>
    <submittedName>
        <fullName evidence="3">N-acetylmannosaminyltransferase</fullName>
    </submittedName>
</protein>
<evidence type="ECO:0000313" key="4">
    <source>
        <dbReference type="Proteomes" id="UP000287394"/>
    </source>
</evidence>
<dbReference type="GO" id="GO:0016758">
    <property type="term" value="F:hexosyltransferase activity"/>
    <property type="evidence" value="ECO:0007669"/>
    <property type="project" value="TreeGrafter"/>
</dbReference>
<organism evidence="3 4">
    <name type="scientific">Capsulimonas corticalis</name>
    <dbReference type="NCBI Taxonomy" id="2219043"/>
    <lineage>
        <taxon>Bacteria</taxon>
        <taxon>Bacillati</taxon>
        <taxon>Armatimonadota</taxon>
        <taxon>Armatimonadia</taxon>
        <taxon>Capsulimonadales</taxon>
        <taxon>Capsulimonadaceae</taxon>
        <taxon>Capsulimonas</taxon>
    </lineage>
</organism>
<keyword evidence="4" id="KW-1185">Reference proteome</keyword>